<dbReference type="AlphaFoldDB" id="A0AAV8YI46"/>
<dbReference type="InterPro" id="IPR018247">
    <property type="entry name" value="EF_Hand_1_Ca_BS"/>
</dbReference>
<evidence type="ECO:0000259" key="2">
    <source>
        <dbReference type="PROSITE" id="PS50222"/>
    </source>
</evidence>
<feature type="domain" description="EF-hand" evidence="2">
    <location>
        <begin position="15"/>
        <end position="42"/>
    </location>
</feature>
<evidence type="ECO:0000313" key="3">
    <source>
        <dbReference type="EMBL" id="KAJ8950958.1"/>
    </source>
</evidence>
<comment type="caution">
    <text evidence="3">The sequence shown here is derived from an EMBL/GenBank/DDBJ whole genome shotgun (WGS) entry which is preliminary data.</text>
</comment>
<organism evidence="3 4">
    <name type="scientific">Aromia moschata</name>
    <dbReference type="NCBI Taxonomy" id="1265417"/>
    <lineage>
        <taxon>Eukaryota</taxon>
        <taxon>Metazoa</taxon>
        <taxon>Ecdysozoa</taxon>
        <taxon>Arthropoda</taxon>
        <taxon>Hexapoda</taxon>
        <taxon>Insecta</taxon>
        <taxon>Pterygota</taxon>
        <taxon>Neoptera</taxon>
        <taxon>Endopterygota</taxon>
        <taxon>Coleoptera</taxon>
        <taxon>Polyphaga</taxon>
        <taxon>Cucujiformia</taxon>
        <taxon>Chrysomeloidea</taxon>
        <taxon>Cerambycidae</taxon>
        <taxon>Cerambycinae</taxon>
        <taxon>Callichromatini</taxon>
        <taxon>Aromia</taxon>
    </lineage>
</organism>
<dbReference type="PROSITE" id="PS00018">
    <property type="entry name" value="EF_HAND_1"/>
    <property type="match status" value="1"/>
</dbReference>
<accession>A0AAV8YI46</accession>
<dbReference type="EMBL" id="JAPWTK010000092">
    <property type="protein sequence ID" value="KAJ8950958.1"/>
    <property type="molecule type" value="Genomic_DNA"/>
</dbReference>
<dbReference type="GO" id="GO:0005509">
    <property type="term" value="F:calcium ion binding"/>
    <property type="evidence" value="ECO:0007669"/>
    <property type="project" value="InterPro"/>
</dbReference>
<dbReference type="Gene3D" id="1.10.238.10">
    <property type="entry name" value="EF-hand"/>
    <property type="match status" value="1"/>
</dbReference>
<evidence type="ECO:0000313" key="4">
    <source>
        <dbReference type="Proteomes" id="UP001162162"/>
    </source>
</evidence>
<dbReference type="Proteomes" id="UP001162162">
    <property type="component" value="Unassembled WGS sequence"/>
</dbReference>
<gene>
    <name evidence="3" type="ORF">NQ318_008399</name>
</gene>
<protein>
    <recommendedName>
        <fullName evidence="2">EF-hand domain-containing protein</fullName>
    </recommendedName>
</protein>
<dbReference type="PROSITE" id="PS50222">
    <property type="entry name" value="EF_HAND_2"/>
    <property type="match status" value="1"/>
</dbReference>
<keyword evidence="4" id="KW-1185">Reference proteome</keyword>
<dbReference type="SUPFAM" id="SSF47473">
    <property type="entry name" value="EF-hand"/>
    <property type="match status" value="1"/>
</dbReference>
<dbReference type="InterPro" id="IPR011992">
    <property type="entry name" value="EF-hand-dom_pair"/>
</dbReference>
<proteinExistence type="predicted"/>
<evidence type="ECO:0000256" key="1">
    <source>
        <dbReference type="ARBA" id="ARBA00022837"/>
    </source>
</evidence>
<keyword evidence="1" id="KW-0106">Calcium</keyword>
<name>A0AAV8YI46_9CUCU</name>
<dbReference type="InterPro" id="IPR002048">
    <property type="entry name" value="EF_hand_dom"/>
</dbReference>
<sequence>MKIRYALGATIYVVMFRLYDTNGDGVLDTNEMDCIVNQMMTVAEYLGWDVSELKPNYIIVS</sequence>
<reference evidence="3" key="1">
    <citation type="journal article" date="2023" name="Insect Mol. Biol.">
        <title>Genome sequencing provides insights into the evolution of gene families encoding plant cell wall-degrading enzymes in longhorned beetles.</title>
        <authorList>
            <person name="Shin N.R."/>
            <person name="Okamura Y."/>
            <person name="Kirsch R."/>
            <person name="Pauchet Y."/>
        </authorList>
    </citation>
    <scope>NUCLEOTIDE SEQUENCE</scope>
    <source>
        <strain evidence="3">AMC_N1</strain>
    </source>
</reference>